<name>A0A7J7RUR8_MYOMY</name>
<dbReference type="EMBL" id="JABWUV010000021">
    <property type="protein sequence ID" value="KAF6279891.1"/>
    <property type="molecule type" value="Genomic_DNA"/>
</dbReference>
<evidence type="ECO:0000313" key="2">
    <source>
        <dbReference type="EMBL" id="KAF6279891.1"/>
    </source>
</evidence>
<feature type="compositionally biased region" description="Polar residues" evidence="1">
    <location>
        <begin position="73"/>
        <end position="91"/>
    </location>
</feature>
<dbReference type="Proteomes" id="UP000527355">
    <property type="component" value="Unassembled WGS sequence"/>
</dbReference>
<evidence type="ECO:0000256" key="1">
    <source>
        <dbReference type="SAM" id="MobiDB-lite"/>
    </source>
</evidence>
<accession>A0A7J7RUR8</accession>
<organism evidence="2 3">
    <name type="scientific">Myotis myotis</name>
    <name type="common">Greater mouse-eared bat</name>
    <name type="synonym">Vespertilio myotis</name>
    <dbReference type="NCBI Taxonomy" id="51298"/>
    <lineage>
        <taxon>Eukaryota</taxon>
        <taxon>Metazoa</taxon>
        <taxon>Chordata</taxon>
        <taxon>Craniata</taxon>
        <taxon>Vertebrata</taxon>
        <taxon>Euteleostomi</taxon>
        <taxon>Mammalia</taxon>
        <taxon>Eutheria</taxon>
        <taxon>Laurasiatheria</taxon>
        <taxon>Chiroptera</taxon>
        <taxon>Yangochiroptera</taxon>
        <taxon>Vespertilionidae</taxon>
        <taxon>Myotis</taxon>
    </lineage>
</organism>
<reference evidence="2 3" key="1">
    <citation type="journal article" date="2020" name="Nature">
        <title>Six reference-quality genomes reveal evolution of bat adaptations.</title>
        <authorList>
            <person name="Jebb D."/>
            <person name="Huang Z."/>
            <person name="Pippel M."/>
            <person name="Hughes G.M."/>
            <person name="Lavrichenko K."/>
            <person name="Devanna P."/>
            <person name="Winkler S."/>
            <person name="Jermiin L.S."/>
            <person name="Skirmuntt E.C."/>
            <person name="Katzourakis A."/>
            <person name="Burkitt-Gray L."/>
            <person name="Ray D.A."/>
            <person name="Sullivan K.A.M."/>
            <person name="Roscito J.G."/>
            <person name="Kirilenko B.M."/>
            <person name="Davalos L.M."/>
            <person name="Corthals A.P."/>
            <person name="Power M.L."/>
            <person name="Jones G."/>
            <person name="Ransome R.D."/>
            <person name="Dechmann D.K.N."/>
            <person name="Locatelli A.G."/>
            <person name="Puechmaille S.J."/>
            <person name="Fedrigo O."/>
            <person name="Jarvis E.D."/>
            <person name="Hiller M."/>
            <person name="Vernes S.C."/>
            <person name="Myers E.W."/>
            <person name="Teeling E.C."/>
        </authorList>
    </citation>
    <scope>NUCLEOTIDE SEQUENCE [LARGE SCALE GENOMIC DNA]</scope>
    <source>
        <strain evidence="2">MMyoMyo1</strain>
        <tissue evidence="2">Flight muscle</tissue>
    </source>
</reference>
<proteinExistence type="predicted"/>
<keyword evidence="3" id="KW-1185">Reference proteome</keyword>
<feature type="region of interest" description="Disordered" evidence="1">
    <location>
        <begin position="54"/>
        <end position="92"/>
    </location>
</feature>
<protein>
    <submittedName>
        <fullName evidence="2">Uncharacterized protein</fullName>
    </submittedName>
</protein>
<sequence>MHTHAHARTCTHTHMHTHTRHLLFSVVLAVTELRKDNSCQQRVSFFALEVKLTSPRGQAASSASRNSSRDKSTPSCFQNLGSQPRTDSQASIPFKLCRPNVLRSRRKTSNNHPPGCVLSG</sequence>
<gene>
    <name evidence="2" type="ORF">mMyoMyo1_010150</name>
</gene>
<feature type="region of interest" description="Disordered" evidence="1">
    <location>
        <begin position="101"/>
        <end position="120"/>
    </location>
</feature>
<comment type="caution">
    <text evidence="2">The sequence shown here is derived from an EMBL/GenBank/DDBJ whole genome shotgun (WGS) entry which is preliminary data.</text>
</comment>
<dbReference type="AlphaFoldDB" id="A0A7J7RUR8"/>
<evidence type="ECO:0000313" key="3">
    <source>
        <dbReference type="Proteomes" id="UP000527355"/>
    </source>
</evidence>